<keyword evidence="1" id="KW-0732">Signal</keyword>
<feature type="signal peptide" evidence="1">
    <location>
        <begin position="1"/>
        <end position="24"/>
    </location>
</feature>
<keyword evidence="3" id="KW-1185">Reference proteome</keyword>
<dbReference type="OrthoDB" id="2067487at2"/>
<name>A0A3E2B0Z7_9FIRM</name>
<dbReference type="Proteomes" id="UP000260649">
    <property type="component" value="Unassembled WGS sequence"/>
</dbReference>
<gene>
    <name evidence="2" type="ORF">DV520_11315</name>
</gene>
<evidence type="ECO:0000313" key="3">
    <source>
        <dbReference type="Proteomes" id="UP000260649"/>
    </source>
</evidence>
<dbReference type="RefSeq" id="WP_021919830.1">
    <property type="nucleotide sequence ID" value="NZ_CAKXKJ010000011.1"/>
</dbReference>
<evidence type="ECO:0000313" key="2">
    <source>
        <dbReference type="EMBL" id="RFT05682.1"/>
    </source>
</evidence>
<protein>
    <recommendedName>
        <fullName evidence="4">Peptidase C39-like domain-containing protein</fullName>
    </recommendedName>
</protein>
<dbReference type="AlphaFoldDB" id="A0A3E2B0Z7"/>
<dbReference type="EMBL" id="QQRQ01000035">
    <property type="protein sequence ID" value="RFT05682.1"/>
    <property type="molecule type" value="Genomic_DNA"/>
</dbReference>
<sequence>MRKRILSVVLTVLMLAAMVPSAMAATLEEINQDEVFLKQQQRGTCTLASTAMMLRRAAMLNGDENWAQITEASCREAFWLSGRGLPYNFSYGEMTVGHDRLPGGQANEAVLIDLLEEHPEGIMLHAACVPHGILLTEYKDGQFYCADPSEYAEAGIIPIEEAWGTRVENSNAYWYVTSQVAQPQEKPVLPAPSVEVEDSVSDLMAPLATQETETAACLIGQALVEQNGTN</sequence>
<proteinExistence type="predicted"/>
<feature type="chain" id="PRO_5017669732" description="Peptidase C39-like domain-containing protein" evidence="1">
    <location>
        <begin position="25"/>
        <end position="230"/>
    </location>
</feature>
<reference evidence="2 3" key="1">
    <citation type="submission" date="2018-07" db="EMBL/GenBank/DDBJ databases">
        <title>GABA Modulating Bacteria of the Human Gut Microbiota.</title>
        <authorList>
            <person name="Strandwitz P."/>
            <person name="Kim K.H."/>
            <person name="Terekhova D."/>
            <person name="Liu J.K."/>
            <person name="Sharma A."/>
            <person name="Levering J."/>
            <person name="Mcdonald D."/>
            <person name="Dietrich D."/>
            <person name="Ramadhar T.R."/>
            <person name="Lekbua A."/>
            <person name="Mroue N."/>
            <person name="Liston C."/>
            <person name="Stewart E.J."/>
            <person name="Dubin M.J."/>
            <person name="Zengler K."/>
            <person name="Knight R."/>
            <person name="Gilbert J.A."/>
            <person name="Clardy J."/>
            <person name="Lewis K."/>
        </authorList>
    </citation>
    <scope>NUCLEOTIDE SEQUENCE [LARGE SCALE GENOMIC DNA]</scope>
    <source>
        <strain evidence="2 3">KLE1738</strain>
    </source>
</reference>
<dbReference type="GeneID" id="97996323"/>
<accession>A0A3E2B0Z7</accession>
<organism evidence="2 3">
    <name type="scientific">Evtepia gabavorous</name>
    <dbReference type="NCBI Taxonomy" id="2211183"/>
    <lineage>
        <taxon>Bacteria</taxon>
        <taxon>Bacillati</taxon>
        <taxon>Bacillota</taxon>
        <taxon>Clostridia</taxon>
        <taxon>Eubacteriales</taxon>
        <taxon>Evtepia</taxon>
    </lineage>
</organism>
<evidence type="ECO:0008006" key="4">
    <source>
        <dbReference type="Google" id="ProtNLM"/>
    </source>
</evidence>
<comment type="caution">
    <text evidence="2">The sequence shown here is derived from an EMBL/GenBank/DDBJ whole genome shotgun (WGS) entry which is preliminary data.</text>
</comment>
<evidence type="ECO:0000256" key="1">
    <source>
        <dbReference type="SAM" id="SignalP"/>
    </source>
</evidence>